<dbReference type="OrthoDB" id="10070917at2759"/>
<evidence type="ECO:0000313" key="6">
    <source>
        <dbReference type="EMBL" id="CAG7823847.1"/>
    </source>
</evidence>
<gene>
    <name evidence="6" type="ORF">AFUS01_LOCUS34039</name>
</gene>
<keyword evidence="7" id="KW-1185">Reference proteome</keyword>
<dbReference type="CDD" id="cd06592">
    <property type="entry name" value="GH31_NET37"/>
    <property type="match status" value="1"/>
</dbReference>
<proteinExistence type="inferred from homology"/>
<evidence type="ECO:0008006" key="8">
    <source>
        <dbReference type="Google" id="ProtNLM"/>
    </source>
</evidence>
<evidence type="ECO:0000256" key="2">
    <source>
        <dbReference type="SAM" id="MobiDB-lite"/>
    </source>
</evidence>
<keyword evidence="1" id="KW-0326">Glycosidase</keyword>
<feature type="domain" description="Glycoside hydrolase family 31 TIM barrel" evidence="4">
    <location>
        <begin position="574"/>
        <end position="661"/>
    </location>
</feature>
<dbReference type="PANTHER" id="PTHR43053:SF6">
    <property type="entry name" value="SITS-BINDING PROTEIN"/>
    <property type="match status" value="1"/>
</dbReference>
<dbReference type="Pfam" id="PF21365">
    <property type="entry name" value="Glyco_hydro_31_3rd"/>
    <property type="match status" value="1"/>
</dbReference>
<dbReference type="AlphaFoldDB" id="A0A8J2KUR0"/>
<evidence type="ECO:0000256" key="3">
    <source>
        <dbReference type="SAM" id="Phobius"/>
    </source>
</evidence>
<evidence type="ECO:0000313" key="7">
    <source>
        <dbReference type="Proteomes" id="UP000708208"/>
    </source>
</evidence>
<feature type="transmembrane region" description="Helical" evidence="3">
    <location>
        <begin position="72"/>
        <end position="93"/>
    </location>
</feature>
<dbReference type="Pfam" id="PF01055">
    <property type="entry name" value="Glyco_hydro_31_2nd"/>
    <property type="match status" value="2"/>
</dbReference>
<dbReference type="Proteomes" id="UP000708208">
    <property type="component" value="Unassembled WGS sequence"/>
</dbReference>
<comment type="similarity">
    <text evidence="1">Belongs to the glycosyl hydrolase 31 family.</text>
</comment>
<dbReference type="PANTHER" id="PTHR43053">
    <property type="entry name" value="GLYCOSIDASE FAMILY 31"/>
    <property type="match status" value="1"/>
</dbReference>
<name>A0A8J2KUR0_9HEXA</name>
<dbReference type="InterPro" id="IPR048395">
    <property type="entry name" value="Glyco_hydro_31_C"/>
</dbReference>
<feature type="domain" description="Glycoside hydrolase family 31 TIM barrel" evidence="4">
    <location>
        <begin position="396"/>
        <end position="525"/>
    </location>
</feature>
<comment type="caution">
    <text evidence="6">The sequence shown here is derived from an EMBL/GenBank/DDBJ whole genome shotgun (WGS) entry which is preliminary data.</text>
</comment>
<organism evidence="6 7">
    <name type="scientific">Allacma fusca</name>
    <dbReference type="NCBI Taxonomy" id="39272"/>
    <lineage>
        <taxon>Eukaryota</taxon>
        <taxon>Metazoa</taxon>
        <taxon>Ecdysozoa</taxon>
        <taxon>Arthropoda</taxon>
        <taxon>Hexapoda</taxon>
        <taxon>Collembola</taxon>
        <taxon>Symphypleona</taxon>
        <taxon>Sminthuridae</taxon>
        <taxon>Allacma</taxon>
    </lineage>
</organism>
<keyword evidence="3" id="KW-0812">Transmembrane</keyword>
<dbReference type="InterPro" id="IPR050985">
    <property type="entry name" value="Alpha-glycosidase_related"/>
</dbReference>
<feature type="region of interest" description="Disordered" evidence="2">
    <location>
        <begin position="1"/>
        <end position="46"/>
    </location>
</feature>
<dbReference type="EMBL" id="CAJVCH010530774">
    <property type="protein sequence ID" value="CAG7823847.1"/>
    <property type="molecule type" value="Genomic_DNA"/>
</dbReference>
<dbReference type="GO" id="GO:0004553">
    <property type="term" value="F:hydrolase activity, hydrolyzing O-glycosyl compounds"/>
    <property type="evidence" value="ECO:0007669"/>
    <property type="project" value="InterPro"/>
</dbReference>
<dbReference type="InterPro" id="IPR000322">
    <property type="entry name" value="Glyco_hydro_31_TIM"/>
</dbReference>
<keyword evidence="3" id="KW-0472">Membrane</keyword>
<keyword evidence="3" id="KW-1133">Transmembrane helix</keyword>
<dbReference type="GO" id="GO:0005975">
    <property type="term" value="P:carbohydrate metabolic process"/>
    <property type="evidence" value="ECO:0007669"/>
    <property type="project" value="InterPro"/>
</dbReference>
<keyword evidence="1" id="KW-0378">Hydrolase</keyword>
<evidence type="ECO:0000259" key="4">
    <source>
        <dbReference type="Pfam" id="PF01055"/>
    </source>
</evidence>
<reference evidence="6" key="1">
    <citation type="submission" date="2021-06" db="EMBL/GenBank/DDBJ databases">
        <authorList>
            <person name="Hodson N. C."/>
            <person name="Mongue J. A."/>
            <person name="Jaron S. K."/>
        </authorList>
    </citation>
    <scope>NUCLEOTIDE SEQUENCE</scope>
</reference>
<feature type="domain" description="Glycosyl hydrolase family 31 C-terminal" evidence="5">
    <location>
        <begin position="672"/>
        <end position="754"/>
    </location>
</feature>
<evidence type="ECO:0000259" key="5">
    <source>
        <dbReference type="Pfam" id="PF21365"/>
    </source>
</evidence>
<accession>A0A8J2KUR0</accession>
<protein>
    <recommendedName>
        <fullName evidence="8">Myogenesis-regulating glycosidase</fullName>
    </recommendedName>
</protein>
<evidence type="ECO:0000256" key="1">
    <source>
        <dbReference type="RuleBase" id="RU361185"/>
    </source>
</evidence>
<sequence length="760" mass="86567">MPSRKPLSSRRKSATVPPLKIQNSNFGPGDPEGFPNTPPQTPSSISGLIKGKWNSMSIPEVFRKKKPREYKLQVFVAFLFLTIMLLVGSIYVIHKEKELQKAYFEQIRFSGKERKIRVVNKKTTEVLTGILGINFNKKDKPWPCLTENMKANSTCLEWMNRARLYFRKLPPLRETRDSANIMCYEVYWESLTPEFELKDCFYLTHGKGYHWYGGGEMSSNQWPLNRTKIPYSPFVTGNKVNLTLMDNSNSSSETTSSPTHLFEWGRVLSRYFISSPGASVKVTPGTPLHVSLNEDKYPNMLCIGARHGGYPLFNPTTSSLNYSICTADNIRDLENYLADKDIWDGLKHEEAELTYGMTRAPIWRILPHVLNQGNSSEMSLLHHTNKISELLFSEGYILIDETWQKNIGDLTMDSERFATMSETFNITRRRGFKVALTLSPFFSTESPNYVEGLKGGVWLWEKGREKEVPAMTKYKQWHSVALLDSSRPQSQTWFQDKLRKVVSQHGVDAVYLEVGTAQDFPHYYDFPPTLTSADNLGEYFIRTVTGVPGLNTIGVSSAVKLPKLPTFVAMSPTESSWQGLQTVIPNVLLLGTSGYPFIIPGSIGGDYGAPPERNLYIRWLELAHFLPVVQYSYLPSDYDTKVVDIATSLSVTRKSKLLPYLKKAIDDSLTSGLPIIRPLWMLDPTDINCLRISDEFLIGNDILVAPILRFNATDRDIYLPKGKWRDELDGSNTKGEKWLHHYRVRENQIAFFTRDPQSFN</sequence>